<dbReference type="GO" id="GO:0003700">
    <property type="term" value="F:DNA-binding transcription factor activity"/>
    <property type="evidence" value="ECO:0007669"/>
    <property type="project" value="InterPro"/>
</dbReference>
<dbReference type="SUPFAM" id="SSF46785">
    <property type="entry name" value="Winged helix' DNA-binding domain"/>
    <property type="match status" value="1"/>
</dbReference>
<keyword evidence="2" id="KW-0238">DNA-binding</keyword>
<dbReference type="OrthoDB" id="5325000at2"/>
<evidence type="ECO:0000256" key="3">
    <source>
        <dbReference type="ARBA" id="ARBA00023163"/>
    </source>
</evidence>
<dbReference type="PROSITE" id="PS50995">
    <property type="entry name" value="HTH_MARR_2"/>
    <property type="match status" value="1"/>
</dbReference>
<dbReference type="SMART" id="SM00347">
    <property type="entry name" value="HTH_MARR"/>
    <property type="match status" value="1"/>
</dbReference>
<proteinExistence type="predicted"/>
<organism evidence="5 6">
    <name type="scientific">Helicobacter japonicus</name>
    <dbReference type="NCBI Taxonomy" id="425400"/>
    <lineage>
        <taxon>Bacteria</taxon>
        <taxon>Pseudomonadati</taxon>
        <taxon>Campylobacterota</taxon>
        <taxon>Epsilonproteobacteria</taxon>
        <taxon>Campylobacterales</taxon>
        <taxon>Helicobacteraceae</taxon>
        <taxon>Helicobacter</taxon>
    </lineage>
</organism>
<sequence length="161" mass="17989">MNTQHFIGHQVGETARYLQMFFVNELKTYQLSFEQGVILLIVSENPQTCISQIAKGLNKNKATISREVNSLVKKGFCIKNQTSSNQRTLSLILTASGKEAASYIKEIVKKTEELLLAQCSKEEIEVCFNVLHRIRLTLQSSSKKYKLTGGGADSISLKCNN</sequence>
<dbReference type="Pfam" id="PF01047">
    <property type="entry name" value="MarR"/>
    <property type="match status" value="1"/>
</dbReference>
<keyword evidence="3" id="KW-0804">Transcription</keyword>
<evidence type="ECO:0000313" key="5">
    <source>
        <dbReference type="EMBL" id="TLE02241.1"/>
    </source>
</evidence>
<dbReference type="AlphaFoldDB" id="A0A4U8TNR2"/>
<dbReference type="RefSeq" id="WP_034361680.1">
    <property type="nucleotide sequence ID" value="NZ_CAJUDB010000002.1"/>
</dbReference>
<evidence type="ECO:0000256" key="1">
    <source>
        <dbReference type="ARBA" id="ARBA00023015"/>
    </source>
</evidence>
<gene>
    <name evidence="5" type="ORF">LS65_003645</name>
</gene>
<evidence type="ECO:0000313" key="6">
    <source>
        <dbReference type="Proteomes" id="UP000029707"/>
    </source>
</evidence>
<name>A0A4U8TNR2_9HELI</name>
<evidence type="ECO:0000259" key="4">
    <source>
        <dbReference type="PROSITE" id="PS50995"/>
    </source>
</evidence>
<dbReference type="Proteomes" id="UP000029707">
    <property type="component" value="Unassembled WGS sequence"/>
</dbReference>
<dbReference type="EMBL" id="JRMQ02000003">
    <property type="protein sequence ID" value="TLE02241.1"/>
    <property type="molecule type" value="Genomic_DNA"/>
</dbReference>
<feature type="domain" description="HTH marR-type" evidence="4">
    <location>
        <begin position="1"/>
        <end position="136"/>
    </location>
</feature>
<keyword evidence="6" id="KW-1185">Reference proteome</keyword>
<dbReference type="Gene3D" id="1.10.10.10">
    <property type="entry name" value="Winged helix-like DNA-binding domain superfamily/Winged helix DNA-binding domain"/>
    <property type="match status" value="1"/>
</dbReference>
<dbReference type="PANTHER" id="PTHR42756:SF1">
    <property type="entry name" value="TRANSCRIPTIONAL REPRESSOR OF EMRAB OPERON"/>
    <property type="match status" value="1"/>
</dbReference>
<comment type="caution">
    <text evidence="5">The sequence shown here is derived from an EMBL/GenBank/DDBJ whole genome shotgun (WGS) entry which is preliminary data.</text>
</comment>
<evidence type="ECO:0000256" key="2">
    <source>
        <dbReference type="ARBA" id="ARBA00023125"/>
    </source>
</evidence>
<dbReference type="InterPro" id="IPR036390">
    <property type="entry name" value="WH_DNA-bd_sf"/>
</dbReference>
<dbReference type="InterPro" id="IPR000835">
    <property type="entry name" value="HTH_MarR-typ"/>
</dbReference>
<dbReference type="GO" id="GO:0003677">
    <property type="term" value="F:DNA binding"/>
    <property type="evidence" value="ECO:0007669"/>
    <property type="project" value="UniProtKB-KW"/>
</dbReference>
<dbReference type="PROSITE" id="PS01117">
    <property type="entry name" value="HTH_MARR_1"/>
    <property type="match status" value="1"/>
</dbReference>
<dbReference type="InterPro" id="IPR023187">
    <property type="entry name" value="Tscrpt_reg_MarR-type_CS"/>
</dbReference>
<accession>A0A4U8TNR2</accession>
<dbReference type="InterPro" id="IPR036388">
    <property type="entry name" value="WH-like_DNA-bd_sf"/>
</dbReference>
<keyword evidence="1" id="KW-0805">Transcription regulation</keyword>
<protein>
    <submittedName>
        <fullName evidence="5">MarR family transcriptional regulator</fullName>
    </submittedName>
</protein>
<dbReference type="PANTHER" id="PTHR42756">
    <property type="entry name" value="TRANSCRIPTIONAL REGULATOR, MARR"/>
    <property type="match status" value="1"/>
</dbReference>
<reference evidence="5 6" key="1">
    <citation type="journal article" date="2014" name="Genome Announc.">
        <title>Draft genome sequences of eight enterohepatic helicobacter species isolated from both laboratory and wild rodents.</title>
        <authorList>
            <person name="Sheh A."/>
            <person name="Shen Z."/>
            <person name="Fox J.G."/>
        </authorList>
    </citation>
    <scope>NUCLEOTIDE SEQUENCE [LARGE SCALE GENOMIC DNA]</scope>
    <source>
        <strain evidence="5 6">MIT 01-6451</strain>
    </source>
</reference>